<evidence type="ECO:0000256" key="2">
    <source>
        <dbReference type="SAM" id="MobiDB-lite"/>
    </source>
</evidence>
<evidence type="ECO:0000313" key="3">
    <source>
        <dbReference type="EMBL" id="CAD8850804.1"/>
    </source>
</evidence>
<feature type="region of interest" description="Disordered" evidence="2">
    <location>
        <begin position="358"/>
        <end position="408"/>
    </location>
</feature>
<proteinExistence type="predicted"/>
<feature type="region of interest" description="Disordered" evidence="2">
    <location>
        <begin position="431"/>
        <end position="476"/>
    </location>
</feature>
<feature type="region of interest" description="Disordered" evidence="2">
    <location>
        <begin position="242"/>
        <end position="341"/>
    </location>
</feature>
<feature type="compositionally biased region" description="Polar residues" evidence="2">
    <location>
        <begin position="311"/>
        <end position="336"/>
    </location>
</feature>
<feature type="compositionally biased region" description="Low complexity" evidence="2">
    <location>
        <begin position="432"/>
        <end position="443"/>
    </location>
</feature>
<protein>
    <submittedName>
        <fullName evidence="3">Uncharacterized protein</fullName>
    </submittedName>
</protein>
<feature type="compositionally biased region" description="Polar residues" evidence="2">
    <location>
        <begin position="448"/>
        <end position="461"/>
    </location>
</feature>
<feature type="compositionally biased region" description="Polar residues" evidence="2">
    <location>
        <begin position="287"/>
        <end position="300"/>
    </location>
</feature>
<feature type="coiled-coil region" evidence="1">
    <location>
        <begin position="155"/>
        <end position="242"/>
    </location>
</feature>
<organism evidence="3">
    <name type="scientific">Noctiluca scintillans</name>
    <name type="common">Sea sparkle</name>
    <name type="synonym">Red tide dinoflagellate</name>
    <dbReference type="NCBI Taxonomy" id="2966"/>
    <lineage>
        <taxon>Eukaryota</taxon>
        <taxon>Sar</taxon>
        <taxon>Alveolata</taxon>
        <taxon>Dinophyceae</taxon>
        <taxon>Noctilucales</taxon>
        <taxon>Noctilucaceae</taxon>
        <taxon>Noctiluca</taxon>
    </lineage>
</organism>
<dbReference type="EMBL" id="HBFQ01035637">
    <property type="protein sequence ID" value="CAD8850804.1"/>
    <property type="molecule type" value="Transcribed_RNA"/>
</dbReference>
<reference evidence="3" key="1">
    <citation type="submission" date="2021-01" db="EMBL/GenBank/DDBJ databases">
        <authorList>
            <person name="Corre E."/>
            <person name="Pelletier E."/>
            <person name="Niang G."/>
            <person name="Scheremetjew M."/>
            <person name="Finn R."/>
            <person name="Kale V."/>
            <person name="Holt S."/>
            <person name="Cochrane G."/>
            <person name="Meng A."/>
            <person name="Brown T."/>
            <person name="Cohen L."/>
        </authorList>
    </citation>
    <scope>NUCLEOTIDE SEQUENCE</scope>
</reference>
<dbReference type="AlphaFoldDB" id="A0A7S1AEE9"/>
<feature type="compositionally biased region" description="Low complexity" evidence="2">
    <location>
        <begin position="398"/>
        <end position="408"/>
    </location>
</feature>
<keyword evidence="1" id="KW-0175">Coiled coil</keyword>
<feature type="compositionally biased region" description="Polar residues" evidence="2">
    <location>
        <begin position="1"/>
        <end position="24"/>
    </location>
</feature>
<name>A0A7S1AEE9_NOCSC</name>
<sequence>MSVEITTEWESSLGESPLRPQTPSFGPGNDDELQEPGTPSSWLAQEDDGEEGERFELLLQGSPAISSAAHDPEEFLIATPPVGCSTYEPDLSKASRELLKKAINTISERPLAMVFADEDARSDCGSSVQTGLWEEGMWDDSQSSSEAPEKLVEVLERQDQVISNLLLRCQALETNALTHREKFVEAETMSMKLQAEIDELRAAAERNLGGPEGEGEGCAVNIHQRNELRARLSKELDALQAATGRPAPQGSAPLPASRSTTPLSARARARGGSNGLASPVRKPATRPNASRQSPGLTCTPAQRRGTVRNHLASTWGGSSRSSLGAVSPHSRQNSKTALPPASFSATCPPALLQGLPAAAKKCPRRTKQPTSPSPSFLKERSASSTLLSPRTEARPRARVSPGSVPVSGVCGPCPAAERSFRFVPRSVSPLQGGSVASGGAPAARKVQRSSTESPPRASHSSKGFAKGARHMSPDLLPREHVDPLETAHLPVLDLKAFANV</sequence>
<accession>A0A7S1AEE9</accession>
<evidence type="ECO:0000256" key="1">
    <source>
        <dbReference type="SAM" id="Coils"/>
    </source>
</evidence>
<feature type="region of interest" description="Disordered" evidence="2">
    <location>
        <begin position="1"/>
        <end position="54"/>
    </location>
</feature>
<gene>
    <name evidence="3" type="ORF">NSCI0253_LOCUS25154</name>
</gene>